<feature type="domain" description="PAC" evidence="3">
    <location>
        <begin position="699"/>
        <end position="752"/>
    </location>
</feature>
<feature type="domain" description="GGDEF" evidence="4">
    <location>
        <begin position="964"/>
        <end position="1101"/>
    </location>
</feature>
<dbReference type="PROSITE" id="PS50046">
    <property type="entry name" value="PHYTOCHROME_2"/>
    <property type="match status" value="2"/>
</dbReference>
<dbReference type="PANTHER" id="PTHR45138:SF9">
    <property type="entry name" value="DIGUANYLATE CYCLASE DGCM-RELATED"/>
    <property type="match status" value="1"/>
</dbReference>
<dbReference type="PROSITE" id="PS50887">
    <property type="entry name" value="GGDEF"/>
    <property type="match status" value="1"/>
</dbReference>
<dbReference type="InterPro" id="IPR050469">
    <property type="entry name" value="Diguanylate_Cyclase"/>
</dbReference>
<dbReference type="FunFam" id="3.30.70.270:FF:000001">
    <property type="entry name" value="Diguanylate cyclase domain protein"/>
    <property type="match status" value="1"/>
</dbReference>
<dbReference type="Pfam" id="PF00990">
    <property type="entry name" value="GGDEF"/>
    <property type="match status" value="1"/>
</dbReference>
<evidence type="ECO:0000259" key="3">
    <source>
        <dbReference type="PROSITE" id="PS50113"/>
    </source>
</evidence>
<dbReference type="GO" id="GO:0005886">
    <property type="term" value="C:plasma membrane"/>
    <property type="evidence" value="ECO:0007669"/>
    <property type="project" value="TreeGrafter"/>
</dbReference>
<dbReference type="InterPro" id="IPR016132">
    <property type="entry name" value="Phyto_chromo_attachment"/>
</dbReference>
<dbReference type="SMART" id="SM00267">
    <property type="entry name" value="GGDEF"/>
    <property type="match status" value="1"/>
</dbReference>
<evidence type="ECO:0000259" key="2">
    <source>
        <dbReference type="PROSITE" id="PS50112"/>
    </source>
</evidence>
<comment type="caution">
    <text evidence="5">The sequence shown here is derived from an EMBL/GenBank/DDBJ whole genome shotgun (WGS) entry which is preliminary data.</text>
</comment>
<dbReference type="SMART" id="SM00065">
    <property type="entry name" value="GAF"/>
    <property type="match status" value="2"/>
</dbReference>
<dbReference type="PROSITE" id="PS50113">
    <property type="entry name" value="PAC"/>
    <property type="match status" value="2"/>
</dbReference>
<gene>
    <name evidence="5" type="ORF">PA905_16570</name>
</gene>
<reference evidence="6" key="1">
    <citation type="submission" date="2019-02" db="EMBL/GenBank/DDBJ databases">
        <title>Draft genome sequence of Planktothrix agardhii NIES-905.</title>
        <authorList>
            <person name="Yamaguchi H."/>
            <person name="Suzuki S."/>
            <person name="Kawachi M."/>
        </authorList>
    </citation>
    <scope>NUCLEOTIDE SEQUENCE [LARGE SCALE GENOMIC DNA]</scope>
    <source>
        <strain evidence="6">CCAP 1459/11A</strain>
    </source>
</reference>
<dbReference type="CDD" id="cd01949">
    <property type="entry name" value="GGDEF"/>
    <property type="match status" value="1"/>
</dbReference>
<dbReference type="InterPro" id="IPR029787">
    <property type="entry name" value="Nucleotide_cyclase"/>
</dbReference>
<dbReference type="InterPro" id="IPR000700">
    <property type="entry name" value="PAS-assoc_C"/>
</dbReference>
<dbReference type="EMBL" id="BJCD01000037">
    <property type="protein sequence ID" value="GDZ93817.1"/>
    <property type="molecule type" value="Genomic_DNA"/>
</dbReference>
<dbReference type="InterPro" id="IPR000160">
    <property type="entry name" value="GGDEF_dom"/>
</dbReference>
<dbReference type="SUPFAM" id="SSF55781">
    <property type="entry name" value="GAF domain-like"/>
    <property type="match status" value="2"/>
</dbReference>
<feature type="domain" description="Phytochrome chromophore attachment site" evidence="1">
    <location>
        <begin position="772"/>
        <end position="909"/>
    </location>
</feature>
<evidence type="ECO:0000313" key="6">
    <source>
        <dbReference type="Proteomes" id="UP000299794"/>
    </source>
</evidence>
<dbReference type="Pfam" id="PF13426">
    <property type="entry name" value="PAS_9"/>
    <property type="match status" value="1"/>
</dbReference>
<dbReference type="Gene3D" id="3.30.450.20">
    <property type="entry name" value="PAS domain"/>
    <property type="match status" value="3"/>
</dbReference>
<dbReference type="Gene3D" id="3.30.450.40">
    <property type="match status" value="2"/>
</dbReference>
<name>A0A4P5ZYR6_PLAAG</name>
<evidence type="ECO:0000259" key="4">
    <source>
        <dbReference type="PROSITE" id="PS50887"/>
    </source>
</evidence>
<dbReference type="PROSITE" id="PS50112">
    <property type="entry name" value="PAS"/>
    <property type="match status" value="1"/>
</dbReference>
<accession>A0A4P5ZYR6</accession>
<dbReference type="GO" id="GO:0043709">
    <property type="term" value="P:cell adhesion involved in single-species biofilm formation"/>
    <property type="evidence" value="ECO:0007669"/>
    <property type="project" value="TreeGrafter"/>
</dbReference>
<proteinExistence type="predicted"/>
<sequence>MSSGHILASKLVSEQTLNQIMRLTQQIHQQLELGEVLDVTVKGIREILGCDRAVVYRFLADGDGVIVEESVSPEWMPILGKLIHDPCFRAKWVDLYRRGEISLIEDVETQPLQACYKQLLQRLQIRANLVVPILITRSPSSQISPTLPDLWGLLIVHQCQSSRQWKTLDIQFLQQIAMQLGIAIQYREANQYPWQLYQQKSQRILLPIQEINIAQDCQYCHLGDEYLTKKSNNAISITELNGLDRLQTPIWIFDIENLQMWWANHAALHLWNSTNREELIQRNFQDISEATRIHLNAYLQQFKHQKTVTETWTFYPQGQPMSVRCTCSGITIETGRIAMLVEGITEVANQSSPETLRAIEVLNHTTVMISLYTLDGVPLMQNPSALECYGDTLYPSLNSDNAFVRHFVDPQIGETAIVTAQSGAVFSIETQVYTLNGIRWHGLDVRCTRDPVTGNAMLLVNEKDITEQQTALIEHLHTEQELRWKEALLRSMTDTSNLAFFVVDNRTDNIIYFNHRFCEIWRIEHLENQISEGILKNNDIIPNCITLIADVPAFAESCKPLQSEENRAVIEDKIAFSDGRTIRRFSSQIRDQSDHYFGRLYIFEDISDRQQVEINLRESEERYRSVIAAMAEGIVLQQADGQITACNQSAEDILGLTADQMMGLTSIDPRWRAIQEDGSNFPGENHPTMVTLKTGKPQFNVIMGVYKPDGNLTWISINSQPLFHPNLPEPYAVVASFTNITARKQVEETLKQQVEGERIIYTITQRIRQSLDLDEILQTTVAEVRQFLQTDRVMIYRFNSDWSGLVVKESVSPGTKAILKMEITDSYFVENHGQYYQQNTIKATPDIYTAGLTPCHFELLEKLQVRAKLVVPIILQTQGLWGILVAHDCTKPREWQNLEIELMQQLAIQLAIAIHQSELHQQLQLANQQLQNLAMVDQLTQIANRRCFDEILNQEWHRLVREKRPLSLLLCDIDYFKQYNDTYGHPQGDICLQQVAQALQQGVQRSIDLVARYGGEEFVVILPHTDQEGALEVAQKIQDVLEQFNLPHRSSNVADRVTMSIGICSLIPTVERFPLDLINAADHALYQAKTLGRNRTVGSVL</sequence>
<feature type="domain" description="PAC" evidence="3">
    <location>
        <begin position="568"/>
        <end position="618"/>
    </location>
</feature>
<dbReference type="SUPFAM" id="SSF55073">
    <property type="entry name" value="Nucleotide cyclase"/>
    <property type="match status" value="1"/>
</dbReference>
<dbReference type="Pfam" id="PF13188">
    <property type="entry name" value="PAS_8"/>
    <property type="match status" value="2"/>
</dbReference>
<dbReference type="GO" id="GO:0052621">
    <property type="term" value="F:diguanylate cyclase activity"/>
    <property type="evidence" value="ECO:0007669"/>
    <property type="project" value="TreeGrafter"/>
</dbReference>
<dbReference type="NCBIfam" id="TIGR00254">
    <property type="entry name" value="GGDEF"/>
    <property type="match status" value="1"/>
</dbReference>
<dbReference type="SUPFAM" id="SSF55785">
    <property type="entry name" value="PYP-like sensor domain (PAS domain)"/>
    <property type="match status" value="3"/>
</dbReference>
<dbReference type="CDD" id="cd00130">
    <property type="entry name" value="PAS"/>
    <property type="match status" value="1"/>
</dbReference>
<dbReference type="Proteomes" id="UP000299794">
    <property type="component" value="Unassembled WGS sequence"/>
</dbReference>
<evidence type="ECO:0000259" key="1">
    <source>
        <dbReference type="PROSITE" id="PS50046"/>
    </source>
</evidence>
<dbReference type="Pfam" id="PF01590">
    <property type="entry name" value="GAF"/>
    <property type="match status" value="2"/>
</dbReference>
<dbReference type="GO" id="GO:1902201">
    <property type="term" value="P:negative regulation of bacterial-type flagellum-dependent cell motility"/>
    <property type="evidence" value="ECO:0007669"/>
    <property type="project" value="TreeGrafter"/>
</dbReference>
<dbReference type="NCBIfam" id="TIGR00229">
    <property type="entry name" value="sensory_box"/>
    <property type="match status" value="1"/>
</dbReference>
<dbReference type="SMART" id="SM00091">
    <property type="entry name" value="PAS"/>
    <property type="match status" value="3"/>
</dbReference>
<dbReference type="AlphaFoldDB" id="A0A4P5ZYR6"/>
<dbReference type="Gene3D" id="3.30.70.270">
    <property type="match status" value="1"/>
</dbReference>
<dbReference type="InterPro" id="IPR000014">
    <property type="entry name" value="PAS"/>
</dbReference>
<feature type="domain" description="Phytochrome chromophore attachment site" evidence="1">
    <location>
        <begin position="32"/>
        <end position="179"/>
    </location>
</feature>
<evidence type="ECO:0000313" key="5">
    <source>
        <dbReference type="EMBL" id="GDZ93817.1"/>
    </source>
</evidence>
<feature type="domain" description="PAS" evidence="2">
    <location>
        <begin position="619"/>
        <end position="663"/>
    </location>
</feature>
<protein>
    <submittedName>
        <fullName evidence="5">Diguanylate cyclase with PAS/PAC and GAF sensors</fullName>
    </submittedName>
</protein>
<dbReference type="InterPro" id="IPR029016">
    <property type="entry name" value="GAF-like_dom_sf"/>
</dbReference>
<dbReference type="InterPro" id="IPR003018">
    <property type="entry name" value="GAF"/>
</dbReference>
<dbReference type="InterPro" id="IPR035965">
    <property type="entry name" value="PAS-like_dom_sf"/>
</dbReference>
<dbReference type="InterPro" id="IPR043128">
    <property type="entry name" value="Rev_trsase/Diguanyl_cyclase"/>
</dbReference>
<organism evidence="5 6">
    <name type="scientific">Planktothrix agardhii CCAP 1459/11A</name>
    <dbReference type="NCBI Taxonomy" id="282420"/>
    <lineage>
        <taxon>Bacteria</taxon>
        <taxon>Bacillati</taxon>
        <taxon>Cyanobacteriota</taxon>
        <taxon>Cyanophyceae</taxon>
        <taxon>Oscillatoriophycideae</taxon>
        <taxon>Oscillatoriales</taxon>
        <taxon>Microcoleaceae</taxon>
        <taxon>Planktothrix</taxon>
    </lineage>
</organism>
<dbReference type="PANTHER" id="PTHR45138">
    <property type="entry name" value="REGULATORY COMPONENTS OF SENSORY TRANSDUCTION SYSTEM"/>
    <property type="match status" value="1"/>
</dbReference>